<evidence type="ECO:0000313" key="3">
    <source>
        <dbReference type="Proteomes" id="UP000024635"/>
    </source>
</evidence>
<evidence type="ECO:0000313" key="2">
    <source>
        <dbReference type="EMBL" id="EYC34883.1"/>
    </source>
</evidence>
<gene>
    <name evidence="2" type="primary">Acey_s1306.g3818</name>
    <name evidence="2" type="ORF">Y032_1306g3818</name>
</gene>
<feature type="coiled-coil region" evidence="1">
    <location>
        <begin position="18"/>
        <end position="66"/>
    </location>
</feature>
<dbReference type="Proteomes" id="UP000024635">
    <property type="component" value="Unassembled WGS sequence"/>
</dbReference>
<proteinExistence type="predicted"/>
<comment type="caution">
    <text evidence="2">The sequence shown here is derived from an EMBL/GenBank/DDBJ whole genome shotgun (WGS) entry which is preliminary data.</text>
</comment>
<organism evidence="2 3">
    <name type="scientific">Ancylostoma ceylanicum</name>
    <dbReference type="NCBI Taxonomy" id="53326"/>
    <lineage>
        <taxon>Eukaryota</taxon>
        <taxon>Metazoa</taxon>
        <taxon>Ecdysozoa</taxon>
        <taxon>Nematoda</taxon>
        <taxon>Chromadorea</taxon>
        <taxon>Rhabditida</taxon>
        <taxon>Rhabditina</taxon>
        <taxon>Rhabditomorpha</taxon>
        <taxon>Strongyloidea</taxon>
        <taxon>Ancylostomatidae</taxon>
        <taxon>Ancylostomatinae</taxon>
        <taxon>Ancylostoma</taxon>
    </lineage>
</organism>
<protein>
    <submittedName>
        <fullName evidence="2">Uncharacterized protein</fullName>
    </submittedName>
</protein>
<name>A0A016W7A1_9BILA</name>
<evidence type="ECO:0000256" key="1">
    <source>
        <dbReference type="SAM" id="Coils"/>
    </source>
</evidence>
<dbReference type="EMBL" id="JARK01000905">
    <property type="protein sequence ID" value="EYC34883.1"/>
    <property type="molecule type" value="Genomic_DNA"/>
</dbReference>
<sequence length="87" mass="10218">MLSLRYYMLAHVRSSARKHRCRNKHAEAKTALLALEREHIGLKLENEKKRATLLEMQLQNEHWKQEILRSQHNALLNAPAVPHFADL</sequence>
<accession>A0A016W7A1</accession>
<keyword evidence="1" id="KW-0175">Coiled coil</keyword>
<keyword evidence="3" id="KW-1185">Reference proteome</keyword>
<dbReference type="AlphaFoldDB" id="A0A016W7A1"/>
<reference evidence="3" key="1">
    <citation type="journal article" date="2015" name="Nat. Genet.">
        <title>The genome and transcriptome of the zoonotic hookworm Ancylostoma ceylanicum identify infection-specific gene families.</title>
        <authorList>
            <person name="Schwarz E.M."/>
            <person name="Hu Y."/>
            <person name="Antoshechkin I."/>
            <person name="Miller M.M."/>
            <person name="Sternberg P.W."/>
            <person name="Aroian R.V."/>
        </authorList>
    </citation>
    <scope>NUCLEOTIDE SEQUENCE</scope>
    <source>
        <strain evidence="3">HY135</strain>
    </source>
</reference>